<proteinExistence type="predicted"/>
<evidence type="ECO:0000313" key="1">
    <source>
        <dbReference type="EMBL" id="XCH28886.1"/>
    </source>
</evidence>
<name>A0AAU8FYB2_9MICO</name>
<protein>
    <recommendedName>
        <fullName evidence="2">Head-to-tail adaptor</fullName>
    </recommendedName>
</protein>
<accession>A0AAU8FYB2</accession>
<organism evidence="1">
    <name type="scientific">Cellulosimicrobium sp. ES-005</name>
    <dbReference type="NCBI Taxonomy" id="3163031"/>
    <lineage>
        <taxon>Bacteria</taxon>
        <taxon>Bacillati</taxon>
        <taxon>Actinomycetota</taxon>
        <taxon>Actinomycetes</taxon>
        <taxon>Micrococcales</taxon>
        <taxon>Promicromonosporaceae</taxon>
        <taxon>Cellulosimicrobium</taxon>
    </lineage>
</organism>
<gene>
    <name evidence="1" type="ORF">ABRQ22_14965</name>
</gene>
<reference evidence="1" key="1">
    <citation type="submission" date="2024-06" db="EMBL/GenBank/DDBJ databases">
        <title>Complete genome sequence of the cellulolytic actinobacterium, Cellulosimicrobium ES-005.</title>
        <authorList>
            <person name="Matthews C.T."/>
            <person name="Underwood K.D."/>
            <person name="Ghanchi K.M."/>
            <person name="Fields S.D."/>
            <person name="Gardner S.G."/>
        </authorList>
    </citation>
    <scope>NUCLEOTIDE SEQUENCE</scope>
    <source>
        <strain evidence="1">ES-005</strain>
    </source>
</reference>
<dbReference type="RefSeq" id="WP_353707290.1">
    <property type="nucleotide sequence ID" value="NZ_CP159290.1"/>
</dbReference>
<evidence type="ECO:0008006" key="2">
    <source>
        <dbReference type="Google" id="ProtNLM"/>
    </source>
</evidence>
<dbReference type="EMBL" id="CP159290">
    <property type="protein sequence ID" value="XCH28886.1"/>
    <property type="molecule type" value="Genomic_DNA"/>
</dbReference>
<dbReference type="AlphaFoldDB" id="A0AAU8FYB2"/>
<sequence length="150" mass="16383">MTALADYAKVVRALDWELEPAEIEDAEQQAEYLSNVARINGRPWPESAPPIVVNTIETALKRYLRNAYGLTQSRAGDETMGWDGIGDKAGAPYFTDAELKVIRLCSGQSGFSSVKINAWGTSDGRLPEGYVPVAGGRKPFPMYASDEGPW</sequence>